<dbReference type="Proteomes" id="UP000887576">
    <property type="component" value="Unplaced"/>
</dbReference>
<dbReference type="WBParaSite" id="JU765_v2.g8110.t1">
    <property type="protein sequence ID" value="JU765_v2.g8110.t1"/>
    <property type="gene ID" value="JU765_v2.g8110"/>
</dbReference>
<proteinExistence type="predicted"/>
<organism evidence="1 2">
    <name type="scientific">Panagrolaimus sp. JU765</name>
    <dbReference type="NCBI Taxonomy" id="591449"/>
    <lineage>
        <taxon>Eukaryota</taxon>
        <taxon>Metazoa</taxon>
        <taxon>Ecdysozoa</taxon>
        <taxon>Nematoda</taxon>
        <taxon>Chromadorea</taxon>
        <taxon>Rhabditida</taxon>
        <taxon>Tylenchina</taxon>
        <taxon>Panagrolaimomorpha</taxon>
        <taxon>Panagrolaimoidea</taxon>
        <taxon>Panagrolaimidae</taxon>
        <taxon>Panagrolaimus</taxon>
    </lineage>
</organism>
<evidence type="ECO:0000313" key="2">
    <source>
        <dbReference type="WBParaSite" id="JU765_v2.g8110.t1"/>
    </source>
</evidence>
<name>A0AC34RLF2_9BILA</name>
<accession>A0AC34RLF2</accession>
<evidence type="ECO:0000313" key="1">
    <source>
        <dbReference type="Proteomes" id="UP000887576"/>
    </source>
</evidence>
<protein>
    <submittedName>
        <fullName evidence="2">Uncharacterized protein</fullName>
    </submittedName>
</protein>
<reference evidence="2" key="1">
    <citation type="submission" date="2022-11" db="UniProtKB">
        <authorList>
            <consortium name="WormBaseParasite"/>
        </authorList>
    </citation>
    <scope>IDENTIFICATION</scope>
</reference>
<sequence>MAGDYPKYLCSVSCSLQIKVEEACQNDNITIVLQVDVDLPNSTSFEWDLLMLEKDGKQQWSHGLTQNMLFNYNVSNIYYVYYLFDQNYQIIEVANDHDPFVLTYQRYDPKNDVQITLDANNFTHFIDLSKFQ</sequence>